<dbReference type="AlphaFoldDB" id="A0A9P6HW11"/>
<keyword evidence="9" id="KW-1185">Reference proteome</keyword>
<evidence type="ECO:0000256" key="2">
    <source>
        <dbReference type="ARBA" id="ARBA00022692"/>
    </source>
</evidence>
<feature type="transmembrane region" description="Helical" evidence="6">
    <location>
        <begin position="107"/>
        <end position="127"/>
    </location>
</feature>
<dbReference type="SUPFAM" id="SSF103473">
    <property type="entry name" value="MFS general substrate transporter"/>
    <property type="match status" value="1"/>
</dbReference>
<comment type="caution">
    <text evidence="8">The sequence shown here is derived from an EMBL/GenBank/DDBJ whole genome shotgun (WGS) entry which is preliminary data.</text>
</comment>
<dbReference type="InterPro" id="IPR051788">
    <property type="entry name" value="MFS_Transporter"/>
</dbReference>
<dbReference type="Proteomes" id="UP000781932">
    <property type="component" value="Unassembled WGS sequence"/>
</dbReference>
<dbReference type="InterPro" id="IPR036259">
    <property type="entry name" value="MFS_trans_sf"/>
</dbReference>
<dbReference type="Pfam" id="PF07690">
    <property type="entry name" value="MFS_1"/>
    <property type="match status" value="1"/>
</dbReference>
<feature type="transmembrane region" description="Helical" evidence="6">
    <location>
        <begin position="390"/>
        <end position="414"/>
    </location>
</feature>
<dbReference type="RefSeq" id="XP_038741944.1">
    <property type="nucleotide sequence ID" value="XM_038892695.1"/>
</dbReference>
<dbReference type="OrthoDB" id="413079at2759"/>
<feature type="region of interest" description="Disordered" evidence="5">
    <location>
        <begin position="1"/>
        <end position="28"/>
    </location>
</feature>
<sequence length="453" mass="48789">MATITQQQPAETQSYELADSSKQTPVADSLPPEFAAEEKLDNATLLKLIAAGFAFFVSGVNDGSVGPLLPYMIRDYNISTAVVSIVYGANFLGWFLAAVTNTHLRQIFDLGGLLAFGAFFQLVAHALRVWKPPFPFFAVTFWLVCLGQAYQDAGANAYVASVKAAHRWLAFIHALYMAGCLVAPFVATPIASAGETSRWYLFYSFPVGIGALNLALTCFAFRDTIKLGHKRKTTSAAASGTPLGPTTEETKSPSQLMKQVLSTKALWTVSLFFFFLLGATITASGWIVEYLVEIRKGNIGQMGYVPAGFNGGAMLGRLLLAEPTYRLGERRMVLVYVVLCIAFQLVFWLVPNIIAASVAISFFGFFSGPFFATGISVGSKLFPPEMQPTALSFVFVIGQIGGSLFPVITGVLASRVGVSVLQPILVALIAGTGTSWLLIPKPKESTNTALHQE</sequence>
<evidence type="ECO:0000256" key="4">
    <source>
        <dbReference type="ARBA" id="ARBA00023136"/>
    </source>
</evidence>
<dbReference type="PROSITE" id="PS50850">
    <property type="entry name" value="MFS"/>
    <property type="match status" value="1"/>
</dbReference>
<evidence type="ECO:0000256" key="1">
    <source>
        <dbReference type="ARBA" id="ARBA00004141"/>
    </source>
</evidence>
<gene>
    <name evidence="8" type="ORF">CkaCkLH20_09980</name>
</gene>
<feature type="transmembrane region" description="Helical" evidence="6">
    <location>
        <begin position="332"/>
        <end position="350"/>
    </location>
</feature>
<keyword evidence="3 6" id="KW-1133">Transmembrane helix</keyword>
<evidence type="ECO:0000256" key="3">
    <source>
        <dbReference type="ARBA" id="ARBA00022989"/>
    </source>
</evidence>
<dbReference type="InterPro" id="IPR011701">
    <property type="entry name" value="MFS"/>
</dbReference>
<reference evidence="8" key="1">
    <citation type="submission" date="2020-03" db="EMBL/GenBank/DDBJ databases">
        <authorList>
            <person name="He L."/>
        </authorList>
    </citation>
    <scope>NUCLEOTIDE SEQUENCE</scope>
    <source>
        <strain evidence="8">CkLH20</strain>
    </source>
</reference>
<feature type="compositionally biased region" description="Polar residues" evidence="5">
    <location>
        <begin position="1"/>
        <end position="26"/>
    </location>
</feature>
<evidence type="ECO:0000259" key="7">
    <source>
        <dbReference type="PROSITE" id="PS50850"/>
    </source>
</evidence>
<reference evidence="8" key="2">
    <citation type="submission" date="2020-11" db="EMBL/GenBank/DDBJ databases">
        <title>Whole genome sequencing of Colletotrichum sp.</title>
        <authorList>
            <person name="Li H."/>
        </authorList>
    </citation>
    <scope>NUCLEOTIDE SEQUENCE</scope>
    <source>
        <strain evidence="8">CkLH20</strain>
    </source>
</reference>
<evidence type="ECO:0000313" key="9">
    <source>
        <dbReference type="Proteomes" id="UP000781932"/>
    </source>
</evidence>
<protein>
    <submittedName>
        <fullName evidence="8">Major facilitator superfamily transporter</fullName>
    </submittedName>
</protein>
<feature type="transmembrane region" description="Helical" evidence="6">
    <location>
        <begin position="44"/>
        <end position="61"/>
    </location>
</feature>
<dbReference type="PANTHER" id="PTHR23514:SF16">
    <property type="entry name" value="TRANSPORTER, PUTATIVE (AFU_ORTHOLOGUE AFUA_2G17270)-RELATED"/>
    <property type="match status" value="1"/>
</dbReference>
<feature type="transmembrane region" description="Helical" evidence="6">
    <location>
        <begin position="420"/>
        <end position="439"/>
    </location>
</feature>
<feature type="transmembrane region" description="Helical" evidence="6">
    <location>
        <begin position="356"/>
        <end position="378"/>
    </location>
</feature>
<feature type="transmembrane region" description="Helical" evidence="6">
    <location>
        <begin position="133"/>
        <end position="150"/>
    </location>
</feature>
<feature type="domain" description="Major facilitator superfamily (MFS) profile" evidence="7">
    <location>
        <begin position="47"/>
        <end position="443"/>
    </location>
</feature>
<feature type="transmembrane region" description="Helical" evidence="6">
    <location>
        <begin position="265"/>
        <end position="287"/>
    </location>
</feature>
<dbReference type="FunFam" id="1.20.1250.20:FF:000286">
    <property type="entry name" value="MFS efflux transporter"/>
    <property type="match status" value="1"/>
</dbReference>
<dbReference type="EMBL" id="JAATWM020000037">
    <property type="protein sequence ID" value="KAF9872483.1"/>
    <property type="molecule type" value="Genomic_DNA"/>
</dbReference>
<dbReference type="GO" id="GO:0022857">
    <property type="term" value="F:transmembrane transporter activity"/>
    <property type="evidence" value="ECO:0007669"/>
    <property type="project" value="InterPro"/>
</dbReference>
<dbReference type="InterPro" id="IPR020846">
    <property type="entry name" value="MFS_dom"/>
</dbReference>
<dbReference type="GeneID" id="62165769"/>
<dbReference type="PANTHER" id="PTHR23514">
    <property type="entry name" value="BYPASS OF STOP CODON PROTEIN 6"/>
    <property type="match status" value="1"/>
</dbReference>
<comment type="subcellular location">
    <subcellularLocation>
        <location evidence="1">Membrane</location>
        <topology evidence="1">Multi-pass membrane protein</topology>
    </subcellularLocation>
</comment>
<evidence type="ECO:0000313" key="8">
    <source>
        <dbReference type="EMBL" id="KAF9872483.1"/>
    </source>
</evidence>
<evidence type="ECO:0000256" key="6">
    <source>
        <dbReference type="SAM" id="Phobius"/>
    </source>
</evidence>
<accession>A0A9P6HW11</accession>
<name>A0A9P6HW11_9PEZI</name>
<feature type="transmembrane region" description="Helical" evidence="6">
    <location>
        <begin position="299"/>
        <end position="320"/>
    </location>
</feature>
<dbReference type="GO" id="GO:0016020">
    <property type="term" value="C:membrane"/>
    <property type="evidence" value="ECO:0007669"/>
    <property type="project" value="UniProtKB-SubCell"/>
</dbReference>
<keyword evidence="2 6" id="KW-0812">Transmembrane</keyword>
<organism evidence="8 9">
    <name type="scientific">Colletotrichum karsti</name>
    <dbReference type="NCBI Taxonomy" id="1095194"/>
    <lineage>
        <taxon>Eukaryota</taxon>
        <taxon>Fungi</taxon>
        <taxon>Dikarya</taxon>
        <taxon>Ascomycota</taxon>
        <taxon>Pezizomycotina</taxon>
        <taxon>Sordariomycetes</taxon>
        <taxon>Hypocreomycetidae</taxon>
        <taxon>Glomerellales</taxon>
        <taxon>Glomerellaceae</taxon>
        <taxon>Colletotrichum</taxon>
        <taxon>Colletotrichum boninense species complex</taxon>
    </lineage>
</organism>
<feature type="transmembrane region" description="Helical" evidence="6">
    <location>
        <begin position="200"/>
        <end position="221"/>
    </location>
</feature>
<feature type="transmembrane region" description="Helical" evidence="6">
    <location>
        <begin position="81"/>
        <end position="100"/>
    </location>
</feature>
<dbReference type="Gene3D" id="1.20.1250.20">
    <property type="entry name" value="MFS general substrate transporter like domains"/>
    <property type="match status" value="1"/>
</dbReference>
<evidence type="ECO:0000256" key="5">
    <source>
        <dbReference type="SAM" id="MobiDB-lite"/>
    </source>
</evidence>
<keyword evidence="4 6" id="KW-0472">Membrane</keyword>
<proteinExistence type="predicted"/>
<feature type="transmembrane region" description="Helical" evidence="6">
    <location>
        <begin position="171"/>
        <end position="194"/>
    </location>
</feature>